<evidence type="ECO:0008006" key="8">
    <source>
        <dbReference type="Google" id="ProtNLM"/>
    </source>
</evidence>
<dbReference type="PIRSF" id="PIRSF000343">
    <property type="entry name" value="Haem_Oase"/>
    <property type="match status" value="1"/>
</dbReference>
<dbReference type="GO" id="GO:0005640">
    <property type="term" value="C:nuclear outer membrane"/>
    <property type="evidence" value="ECO:0007669"/>
    <property type="project" value="EnsemblFungi"/>
</dbReference>
<dbReference type="Proteomes" id="UP000095023">
    <property type="component" value="Unassembled WGS sequence"/>
</dbReference>
<evidence type="ECO:0000256" key="4">
    <source>
        <dbReference type="PIRSR" id="PIRSR000343-2"/>
    </source>
</evidence>
<dbReference type="InterPro" id="IPR016053">
    <property type="entry name" value="Haem_Oase-like"/>
</dbReference>
<accession>A0A1E4TJ39</accession>
<keyword evidence="2 4" id="KW-0479">Metal-binding</keyword>
<dbReference type="PRINTS" id="PR00088">
    <property type="entry name" value="HAEMOXYGNASE"/>
</dbReference>
<dbReference type="GO" id="GO:0005783">
    <property type="term" value="C:endoplasmic reticulum"/>
    <property type="evidence" value="ECO:0007669"/>
    <property type="project" value="EnsemblFungi"/>
</dbReference>
<reference evidence="7" key="1">
    <citation type="submission" date="2016-02" db="EMBL/GenBank/DDBJ databases">
        <title>Comparative genomics of biotechnologically important yeasts.</title>
        <authorList>
            <consortium name="DOE Joint Genome Institute"/>
            <person name="Riley R."/>
            <person name="Haridas S."/>
            <person name="Wolfe K.H."/>
            <person name="Lopes M.R."/>
            <person name="Hittinger C.T."/>
            <person name="Goker M."/>
            <person name="Salamov A."/>
            <person name="Wisecaver J."/>
            <person name="Long T.M."/>
            <person name="Aerts A.L."/>
            <person name="Barry K."/>
            <person name="Choi C."/>
            <person name="Clum A."/>
            <person name="Coughlan A.Y."/>
            <person name="Deshpande S."/>
            <person name="Douglass A.P."/>
            <person name="Hanson S.J."/>
            <person name="Klenk H.-P."/>
            <person name="Labutti K."/>
            <person name="Lapidus A."/>
            <person name="Lindquist E."/>
            <person name="Lipzen A."/>
            <person name="Meier-Kolthoff J.P."/>
            <person name="Ohm R.A."/>
            <person name="Otillar R.P."/>
            <person name="Pangilinan J."/>
            <person name="Peng Y."/>
            <person name="Rokas A."/>
            <person name="Rosa C.A."/>
            <person name="Scheuner C."/>
            <person name="Sibirny A.A."/>
            <person name="Slot J.C."/>
            <person name="Stielow J.B."/>
            <person name="Sun H."/>
            <person name="Kurtzman C.P."/>
            <person name="Blackwell M."/>
            <person name="Jeffries T.W."/>
            <person name="Grigoriev I.V."/>
        </authorList>
    </citation>
    <scope>NUCLEOTIDE SEQUENCE [LARGE SCALE GENOMIC DNA]</scope>
    <source>
        <strain evidence="7">NRRL Y-17796</strain>
    </source>
</reference>
<protein>
    <recommendedName>
        <fullName evidence="8">Heme oxygenase</fullName>
    </recommendedName>
</protein>
<keyword evidence="7" id="KW-1185">Reference proteome</keyword>
<dbReference type="Gene3D" id="1.20.910.10">
    <property type="entry name" value="Heme oxygenase-like"/>
    <property type="match status" value="1"/>
</dbReference>
<dbReference type="GO" id="GO:0004392">
    <property type="term" value="F:heme oxygenase (decyclizing) activity"/>
    <property type="evidence" value="ECO:0007669"/>
    <property type="project" value="EnsemblFungi"/>
</dbReference>
<proteinExistence type="predicted"/>
<dbReference type="CDD" id="cd19165">
    <property type="entry name" value="HemeO"/>
    <property type="match status" value="1"/>
</dbReference>
<feature type="transmembrane region" description="Helical" evidence="5">
    <location>
        <begin position="139"/>
        <end position="157"/>
    </location>
</feature>
<dbReference type="OrthoDB" id="652091at2759"/>
<organism evidence="6 7">
    <name type="scientific">Tortispora caseinolytica NRRL Y-17796</name>
    <dbReference type="NCBI Taxonomy" id="767744"/>
    <lineage>
        <taxon>Eukaryota</taxon>
        <taxon>Fungi</taxon>
        <taxon>Dikarya</taxon>
        <taxon>Ascomycota</taxon>
        <taxon>Saccharomycotina</taxon>
        <taxon>Trigonopsidomycetes</taxon>
        <taxon>Trigonopsidales</taxon>
        <taxon>Trigonopsidaceae</taxon>
        <taxon>Tortispora</taxon>
    </lineage>
</organism>
<evidence type="ECO:0000256" key="1">
    <source>
        <dbReference type="ARBA" id="ARBA00022617"/>
    </source>
</evidence>
<keyword evidence="5" id="KW-0472">Membrane</keyword>
<dbReference type="GO" id="GO:0046872">
    <property type="term" value="F:metal ion binding"/>
    <property type="evidence" value="ECO:0007669"/>
    <property type="project" value="UniProtKB-KW"/>
</dbReference>
<evidence type="ECO:0000256" key="3">
    <source>
        <dbReference type="ARBA" id="ARBA00023004"/>
    </source>
</evidence>
<keyword evidence="3 4" id="KW-0408">Iron</keyword>
<evidence type="ECO:0000256" key="2">
    <source>
        <dbReference type="ARBA" id="ARBA00022723"/>
    </source>
</evidence>
<keyword evidence="5" id="KW-1133">Transmembrane helix</keyword>
<evidence type="ECO:0000313" key="7">
    <source>
        <dbReference type="Proteomes" id="UP000095023"/>
    </source>
</evidence>
<dbReference type="InterPro" id="IPR002051">
    <property type="entry name" value="Haem_Oase"/>
</dbReference>
<dbReference type="EMBL" id="KV453841">
    <property type="protein sequence ID" value="ODV91794.1"/>
    <property type="molecule type" value="Genomic_DNA"/>
</dbReference>
<gene>
    <name evidence="6" type="ORF">CANCADRAFT_23332</name>
</gene>
<feature type="binding site" description="axial binding residue" evidence="4">
    <location>
        <position position="32"/>
    </location>
    <ligand>
        <name>heme b</name>
        <dbReference type="ChEBI" id="CHEBI:60344"/>
    </ligand>
    <ligandPart>
        <name>Fe</name>
        <dbReference type="ChEBI" id="CHEBI:18248"/>
    </ligandPart>
</feature>
<dbReference type="SUPFAM" id="SSF48613">
    <property type="entry name" value="Heme oxygenase-like"/>
    <property type="match status" value="1"/>
</dbReference>
<keyword evidence="5" id="KW-0812">Transmembrane</keyword>
<evidence type="ECO:0000256" key="5">
    <source>
        <dbReference type="SAM" id="Phobius"/>
    </source>
</evidence>
<feature type="transmembrane region" description="Helical" evidence="5">
    <location>
        <begin position="253"/>
        <end position="272"/>
    </location>
</feature>
<sequence length="279" mass="32420">MSTRLTQEDIIPAKSDVGALANRINAETKSAHDKINGLIDIKMAFVIREPRVYRQGIQAFYHVFRTFEECWHEEMKADTRIGHILDTVWSDVLARSEPISKDLMYFYQDSSKFATPKQPAQIEFVEHIKQITKEKPHVLLAYAHVLYMALFAGGRIIRATLERSGLFPKEPGVSKADVARRGTNMFIFDVEDPMAFRAQWKRTYELETRNALTEQEKQDIIDESSEIFLRSHKMLAELVRVNSQALKNNIKNLLIHILKYILIILFVIYALYKVYYTAF</sequence>
<dbReference type="PANTHER" id="PTHR10720:SF0">
    <property type="entry name" value="HEME OXYGENASE"/>
    <property type="match status" value="1"/>
</dbReference>
<dbReference type="GO" id="GO:0006879">
    <property type="term" value="P:intracellular iron ion homeostasis"/>
    <property type="evidence" value="ECO:0007669"/>
    <property type="project" value="EnsemblFungi"/>
</dbReference>
<dbReference type="GO" id="GO:0006788">
    <property type="term" value="P:heme oxidation"/>
    <property type="evidence" value="ECO:0007669"/>
    <property type="project" value="InterPro"/>
</dbReference>
<dbReference type="GO" id="GO:0042167">
    <property type="term" value="P:heme catabolic process"/>
    <property type="evidence" value="ECO:0007669"/>
    <property type="project" value="EnsemblFungi"/>
</dbReference>
<dbReference type="InterPro" id="IPR016084">
    <property type="entry name" value="Haem_Oase-like_multi-hlx"/>
</dbReference>
<dbReference type="GO" id="GO:0006979">
    <property type="term" value="P:response to oxidative stress"/>
    <property type="evidence" value="ECO:0007669"/>
    <property type="project" value="EnsemblFungi"/>
</dbReference>
<name>A0A1E4TJ39_9ASCO</name>
<dbReference type="PANTHER" id="PTHR10720">
    <property type="entry name" value="HEME OXYGENASE"/>
    <property type="match status" value="1"/>
</dbReference>
<keyword evidence="1" id="KW-0349">Heme</keyword>
<evidence type="ECO:0000313" key="6">
    <source>
        <dbReference type="EMBL" id="ODV91794.1"/>
    </source>
</evidence>
<dbReference type="AlphaFoldDB" id="A0A1E4TJ39"/>
<dbReference type="Pfam" id="PF01126">
    <property type="entry name" value="Heme_oxygenase"/>
    <property type="match status" value="1"/>
</dbReference>